<dbReference type="RefSeq" id="WP_123854461.1">
    <property type="nucleotide sequence ID" value="NZ_CP033912.1"/>
</dbReference>
<sequence>MGKFQAIKVKQINGGLGRTAPATDDVSLLVVSMSIAGSTLVYGQAKKLLETKDAEVLGLTEATDANNKTLAYHHISENFRLAPESTLYILPVEANSTVQSKIPVVITALKKNREIKGVAFAGFTNDLSTLPGEVDAIQTALATEAMNEGIDLDYIILEGRGPAEAIALNDLVDLSTKQGSKISLVIAQDRDIAALDVAYAKYASVGAYLGMINVRNVAENIGSVNIEKKPAGSETIDTYPLTHSGLGRFINVGISTGQSIEELTNVQIKDLNDKKYIFAAQYEAEADYYFSNSSTCVSAASDYSYIERNRTWNKAKRLISRTLLPKVKSKVPKDPSTGFVKTTTISNWETLLEAALDQMVKADEISGYSLFLDPQQYPDESMPFKIQCSLVAHGIVHEFEVSLGLTNSI</sequence>
<protein>
    <recommendedName>
        <fullName evidence="5">DUF2586 family protein</fullName>
    </recommendedName>
</protein>
<evidence type="ECO:0008006" key="5">
    <source>
        <dbReference type="Google" id="ProtNLM"/>
    </source>
</evidence>
<accession>A0AAD1DNC3</accession>
<reference evidence="3 4" key="1">
    <citation type="submission" date="2018-11" db="EMBL/GenBank/DDBJ databases">
        <title>Proposal to divide the Flavobacteriaceae and reorganize its genera based on Amino Acid Identity values calculated from whole genome sequences.</title>
        <authorList>
            <person name="Nicholson A.C."/>
            <person name="Gulvik C.A."/>
            <person name="Whitney A.M."/>
            <person name="Humrighouse B.W."/>
            <person name="Bell M."/>
            <person name="Holmes B."/>
            <person name="Steigerwalt A.G."/>
            <person name="Villarma A."/>
            <person name="Sheth M."/>
            <person name="Batra D."/>
            <person name="Pryor J."/>
            <person name="Bernardet J.-F."/>
            <person name="Hugo C."/>
            <person name="Kampfer P."/>
            <person name="Newman J."/>
            <person name="McQuiston J.R."/>
        </authorList>
    </citation>
    <scope>NUCLEOTIDE SEQUENCE [LARGE SCALE GENOMIC DNA]</scope>
    <source>
        <strain evidence="1 3">G0207</strain>
        <strain evidence="2 4">H5143</strain>
    </source>
</reference>
<evidence type="ECO:0000313" key="3">
    <source>
        <dbReference type="Proteomes" id="UP000274073"/>
    </source>
</evidence>
<dbReference type="Proteomes" id="UP000274073">
    <property type="component" value="Chromosome"/>
</dbReference>
<proteinExistence type="predicted"/>
<name>A0AAD1DNC3_9FLAO</name>
<keyword evidence="4" id="KW-1185">Reference proteome</keyword>
<dbReference type="Proteomes" id="UP000281741">
    <property type="component" value="Chromosome"/>
</dbReference>
<evidence type="ECO:0000313" key="4">
    <source>
        <dbReference type="Proteomes" id="UP000281741"/>
    </source>
</evidence>
<evidence type="ECO:0000313" key="1">
    <source>
        <dbReference type="EMBL" id="AZA87154.1"/>
    </source>
</evidence>
<evidence type="ECO:0000313" key="2">
    <source>
        <dbReference type="EMBL" id="AZA95583.1"/>
    </source>
</evidence>
<gene>
    <name evidence="1" type="ORF">EG349_10320</name>
    <name evidence="2" type="ORF">EG353_08395</name>
</gene>
<organism evidence="1 3">
    <name type="scientific">Chryseobacterium shandongense</name>
    <dbReference type="NCBI Taxonomy" id="1493872"/>
    <lineage>
        <taxon>Bacteria</taxon>
        <taxon>Pseudomonadati</taxon>
        <taxon>Bacteroidota</taxon>
        <taxon>Flavobacteriia</taxon>
        <taxon>Flavobacteriales</taxon>
        <taxon>Weeksellaceae</taxon>
        <taxon>Chryseobacterium group</taxon>
        <taxon>Chryseobacterium</taxon>
    </lineage>
</organism>
<dbReference type="EMBL" id="CP033915">
    <property type="protein sequence ID" value="AZA87154.1"/>
    <property type="molecule type" value="Genomic_DNA"/>
</dbReference>
<dbReference type="EMBL" id="CP033912">
    <property type="protein sequence ID" value="AZA95583.1"/>
    <property type="molecule type" value="Genomic_DNA"/>
</dbReference>
<dbReference type="AlphaFoldDB" id="A0AAD1DNC3"/>
<dbReference type="Pfam" id="PF10758">
    <property type="entry name" value="DUF2586"/>
    <property type="match status" value="1"/>
</dbReference>
<dbReference type="InterPro" id="IPR019694">
    <property type="entry name" value="Phage_HP1_Orf23"/>
</dbReference>